<dbReference type="Gramene" id="PHT82185">
    <property type="protein sequence ID" value="PHT82185"/>
    <property type="gene ID" value="T459_15200"/>
</dbReference>
<dbReference type="EMBL" id="AYRZ02000005">
    <property type="protein sequence ID" value="PHT82185.1"/>
    <property type="molecule type" value="Genomic_DNA"/>
</dbReference>
<evidence type="ECO:0000313" key="9">
    <source>
        <dbReference type="Proteomes" id="UP000222542"/>
    </source>
</evidence>
<comment type="subcellular location">
    <subcellularLocation>
        <location evidence="1">Nucleus</location>
    </subcellularLocation>
</comment>
<dbReference type="GO" id="GO:0000978">
    <property type="term" value="F:RNA polymerase II cis-regulatory region sequence-specific DNA binding"/>
    <property type="evidence" value="ECO:0000318"/>
    <property type="project" value="GO_Central"/>
</dbReference>
<reference evidence="8 9" key="1">
    <citation type="journal article" date="2014" name="Nat. Genet.">
        <title>Genome sequence of the hot pepper provides insights into the evolution of pungency in Capsicum species.</title>
        <authorList>
            <person name="Kim S."/>
            <person name="Park M."/>
            <person name="Yeom S.I."/>
            <person name="Kim Y.M."/>
            <person name="Lee J.M."/>
            <person name="Lee H.A."/>
            <person name="Seo E."/>
            <person name="Choi J."/>
            <person name="Cheong K."/>
            <person name="Kim K.T."/>
            <person name="Jung K."/>
            <person name="Lee G.W."/>
            <person name="Oh S.K."/>
            <person name="Bae C."/>
            <person name="Kim S.B."/>
            <person name="Lee H.Y."/>
            <person name="Kim S.Y."/>
            <person name="Kim M.S."/>
            <person name="Kang B.C."/>
            <person name="Jo Y.D."/>
            <person name="Yang H.B."/>
            <person name="Jeong H.J."/>
            <person name="Kang W.H."/>
            <person name="Kwon J.K."/>
            <person name="Shin C."/>
            <person name="Lim J.Y."/>
            <person name="Park J.H."/>
            <person name="Huh J.H."/>
            <person name="Kim J.S."/>
            <person name="Kim B.D."/>
            <person name="Cohen O."/>
            <person name="Paran I."/>
            <person name="Suh M.C."/>
            <person name="Lee S.B."/>
            <person name="Kim Y.K."/>
            <person name="Shin Y."/>
            <person name="Noh S.J."/>
            <person name="Park J."/>
            <person name="Seo Y.S."/>
            <person name="Kwon S.Y."/>
            <person name="Kim H.A."/>
            <person name="Park J.M."/>
            <person name="Kim H.J."/>
            <person name="Choi S.B."/>
            <person name="Bosland P.W."/>
            <person name="Reeves G."/>
            <person name="Jo S.H."/>
            <person name="Lee B.W."/>
            <person name="Cho H.T."/>
            <person name="Choi H.S."/>
            <person name="Lee M.S."/>
            <person name="Yu Y."/>
            <person name="Do Choi Y."/>
            <person name="Park B.S."/>
            <person name="van Deynze A."/>
            <person name="Ashrafi H."/>
            <person name="Hill T."/>
            <person name="Kim W.T."/>
            <person name="Pai H.S."/>
            <person name="Ahn H.K."/>
            <person name="Yeam I."/>
            <person name="Giovannoni J.J."/>
            <person name="Rose J.K."/>
            <person name="Sorensen I."/>
            <person name="Lee S.J."/>
            <person name="Kim R.W."/>
            <person name="Choi I.Y."/>
            <person name="Choi B.S."/>
            <person name="Lim J.S."/>
            <person name="Lee Y.H."/>
            <person name="Choi D."/>
        </authorList>
    </citation>
    <scope>NUCLEOTIDE SEQUENCE [LARGE SCALE GENOMIC DNA]</scope>
    <source>
        <strain evidence="9">cv. CM334</strain>
    </source>
</reference>
<keyword evidence="9" id="KW-1185">Reference proteome</keyword>
<dbReference type="Gene3D" id="3.40.1810.10">
    <property type="entry name" value="Transcription factor, MADS-box"/>
    <property type="match status" value="1"/>
</dbReference>
<dbReference type="Pfam" id="PF00319">
    <property type="entry name" value="SRF-TF"/>
    <property type="match status" value="1"/>
</dbReference>
<evidence type="ECO:0000256" key="5">
    <source>
        <dbReference type="ARBA" id="ARBA00023242"/>
    </source>
</evidence>
<evidence type="ECO:0000256" key="4">
    <source>
        <dbReference type="ARBA" id="ARBA00023163"/>
    </source>
</evidence>
<dbReference type="Proteomes" id="UP000222542">
    <property type="component" value="Unassembled WGS sequence"/>
</dbReference>
<dbReference type="AlphaFoldDB" id="A0A2G2ZJT5"/>
<evidence type="ECO:0000256" key="3">
    <source>
        <dbReference type="ARBA" id="ARBA00023125"/>
    </source>
</evidence>
<dbReference type="InterPro" id="IPR002100">
    <property type="entry name" value="TF_MADSbox"/>
</dbReference>
<reference evidence="8 9" key="2">
    <citation type="journal article" date="2017" name="Genome Biol.">
        <title>New reference genome sequences of hot pepper reveal the massive evolution of plant disease-resistance genes by retroduplication.</title>
        <authorList>
            <person name="Kim S."/>
            <person name="Park J."/>
            <person name="Yeom S.I."/>
            <person name="Kim Y.M."/>
            <person name="Seo E."/>
            <person name="Kim K.T."/>
            <person name="Kim M.S."/>
            <person name="Lee J.M."/>
            <person name="Cheong K."/>
            <person name="Shin H.S."/>
            <person name="Kim S.B."/>
            <person name="Han K."/>
            <person name="Lee J."/>
            <person name="Park M."/>
            <person name="Lee H.A."/>
            <person name="Lee H.Y."/>
            <person name="Lee Y."/>
            <person name="Oh S."/>
            <person name="Lee J.H."/>
            <person name="Choi E."/>
            <person name="Choi E."/>
            <person name="Lee S.E."/>
            <person name="Jeon J."/>
            <person name="Kim H."/>
            <person name="Choi G."/>
            <person name="Song H."/>
            <person name="Lee J."/>
            <person name="Lee S.C."/>
            <person name="Kwon J.K."/>
            <person name="Lee H.Y."/>
            <person name="Koo N."/>
            <person name="Hong Y."/>
            <person name="Kim R.W."/>
            <person name="Kang W.H."/>
            <person name="Huh J.H."/>
            <person name="Kang B.C."/>
            <person name="Yang T.J."/>
            <person name="Lee Y.H."/>
            <person name="Bennetzen J.L."/>
            <person name="Choi D."/>
        </authorList>
    </citation>
    <scope>NUCLEOTIDE SEQUENCE [LARGE SCALE GENOMIC DNA]</scope>
    <source>
        <strain evidence="9">cv. CM334</strain>
    </source>
</reference>
<accession>A0A2G2ZJT5</accession>
<dbReference type="SUPFAM" id="SSF55455">
    <property type="entry name" value="SRF-like"/>
    <property type="match status" value="1"/>
</dbReference>
<feature type="domain" description="MADS-box" evidence="7">
    <location>
        <begin position="1"/>
        <end position="49"/>
    </location>
</feature>
<evidence type="ECO:0000256" key="2">
    <source>
        <dbReference type="ARBA" id="ARBA00023015"/>
    </source>
</evidence>
<keyword evidence="6" id="KW-0175">Coiled coil</keyword>
<dbReference type="GO" id="GO:0046983">
    <property type="term" value="F:protein dimerization activity"/>
    <property type="evidence" value="ECO:0007669"/>
    <property type="project" value="InterPro"/>
</dbReference>
<evidence type="ECO:0000313" key="8">
    <source>
        <dbReference type="EMBL" id="PHT82185.1"/>
    </source>
</evidence>
<keyword evidence="4" id="KW-0804">Transcription</keyword>
<sequence>MTKKGVRTTRNLDSKIKKAILEKRFKSLCKKAKQLSIRCDIEAGIIAFSHVENNIFAWPSVIKTKDRVENYFACIELKKLVKFQKHQTFLQSIVDTQEKYIDQMKQKVEKMEMDNLCNELVNTRKRFDELEDREIKGLLKLFAVKRTKLEERKQQLNQNI</sequence>
<keyword evidence="5" id="KW-0539">Nucleus</keyword>
<feature type="coiled-coil region" evidence="6">
    <location>
        <begin position="94"/>
        <end position="159"/>
    </location>
</feature>
<evidence type="ECO:0000256" key="1">
    <source>
        <dbReference type="ARBA" id="ARBA00004123"/>
    </source>
</evidence>
<gene>
    <name evidence="8" type="ORF">T459_15200</name>
</gene>
<name>A0A2G2ZJT5_CAPAN</name>
<organism evidence="8 9">
    <name type="scientific">Capsicum annuum</name>
    <name type="common">Capsicum pepper</name>
    <dbReference type="NCBI Taxonomy" id="4072"/>
    <lineage>
        <taxon>Eukaryota</taxon>
        <taxon>Viridiplantae</taxon>
        <taxon>Streptophyta</taxon>
        <taxon>Embryophyta</taxon>
        <taxon>Tracheophyta</taxon>
        <taxon>Spermatophyta</taxon>
        <taxon>Magnoliopsida</taxon>
        <taxon>eudicotyledons</taxon>
        <taxon>Gunneridae</taxon>
        <taxon>Pentapetalae</taxon>
        <taxon>asterids</taxon>
        <taxon>lamiids</taxon>
        <taxon>Solanales</taxon>
        <taxon>Solanaceae</taxon>
        <taxon>Solanoideae</taxon>
        <taxon>Capsiceae</taxon>
        <taxon>Capsicum</taxon>
    </lineage>
</organism>
<evidence type="ECO:0000259" key="7">
    <source>
        <dbReference type="PROSITE" id="PS50066"/>
    </source>
</evidence>
<dbReference type="InterPro" id="IPR036879">
    <property type="entry name" value="TF_MADSbox_sf"/>
</dbReference>
<dbReference type="GO" id="GO:0006357">
    <property type="term" value="P:regulation of transcription by RNA polymerase II"/>
    <property type="evidence" value="ECO:0000318"/>
    <property type="project" value="GO_Central"/>
</dbReference>
<evidence type="ECO:0000256" key="6">
    <source>
        <dbReference type="SAM" id="Coils"/>
    </source>
</evidence>
<proteinExistence type="predicted"/>
<dbReference type="GO" id="GO:0000981">
    <property type="term" value="F:DNA-binding transcription factor activity, RNA polymerase II-specific"/>
    <property type="evidence" value="ECO:0000318"/>
    <property type="project" value="GO_Central"/>
</dbReference>
<protein>
    <recommendedName>
        <fullName evidence="7">MADS-box domain-containing protein</fullName>
    </recommendedName>
</protein>
<keyword evidence="3" id="KW-0238">DNA-binding</keyword>
<dbReference type="GO" id="GO:0005634">
    <property type="term" value="C:nucleus"/>
    <property type="evidence" value="ECO:0007669"/>
    <property type="project" value="UniProtKB-SubCell"/>
</dbReference>
<dbReference type="PROSITE" id="PS50066">
    <property type="entry name" value="MADS_BOX_2"/>
    <property type="match status" value="1"/>
</dbReference>
<keyword evidence="2" id="KW-0805">Transcription regulation</keyword>
<comment type="caution">
    <text evidence="8">The sequence shown here is derived from an EMBL/GenBank/DDBJ whole genome shotgun (WGS) entry which is preliminary data.</text>
</comment>
<dbReference type="OMA" id="VTHNDYL"/>